<dbReference type="Proteomes" id="UP000567179">
    <property type="component" value="Unassembled WGS sequence"/>
</dbReference>
<dbReference type="AlphaFoldDB" id="A0A8H5BE69"/>
<sequence length="303" mass="35534">MASIDPASHFYTQSYPNYTMASNWAELNEYEFEAEPGAAYSEKLLVLLNKTLAMEPELGHEKPPLHFLLPTVKGILYPTFVSTLMLDFVRLMTMVEFHRLRVLDKAQTMDEWHIYCEDDDDPDIRFDEQDLTHLREFVAGGPDLRDCFVRMLAQCFREDLERIWITGSNTQFWVRWDDYFSIFKWHRKDSSKAEPFHFKLSPDDVSQFRDAADHVIYFMEATTKYSIFLKEQGNKATPEAIHRLAVDDKNQTTELRDQLQAAVGPDLYPETLDIVEYYLDYISATLPTIYDILHRGDRRSVLD</sequence>
<comment type="caution">
    <text evidence="1">The sequence shown here is derived from an EMBL/GenBank/DDBJ whole genome shotgun (WGS) entry which is preliminary data.</text>
</comment>
<protein>
    <submittedName>
        <fullName evidence="1">Uncharacterized protein</fullName>
    </submittedName>
</protein>
<proteinExistence type="predicted"/>
<keyword evidence="2" id="KW-1185">Reference proteome</keyword>
<gene>
    <name evidence="1" type="ORF">D9619_001709</name>
</gene>
<dbReference type="OrthoDB" id="3244206at2759"/>
<organism evidence="1 2">
    <name type="scientific">Psilocybe cf. subviscida</name>
    <dbReference type="NCBI Taxonomy" id="2480587"/>
    <lineage>
        <taxon>Eukaryota</taxon>
        <taxon>Fungi</taxon>
        <taxon>Dikarya</taxon>
        <taxon>Basidiomycota</taxon>
        <taxon>Agaricomycotina</taxon>
        <taxon>Agaricomycetes</taxon>
        <taxon>Agaricomycetidae</taxon>
        <taxon>Agaricales</taxon>
        <taxon>Agaricineae</taxon>
        <taxon>Strophariaceae</taxon>
        <taxon>Psilocybe</taxon>
    </lineage>
</organism>
<dbReference type="EMBL" id="JAACJJ010000028">
    <property type="protein sequence ID" value="KAF5321662.1"/>
    <property type="molecule type" value="Genomic_DNA"/>
</dbReference>
<name>A0A8H5BE69_9AGAR</name>
<accession>A0A8H5BE69</accession>
<evidence type="ECO:0000313" key="2">
    <source>
        <dbReference type="Proteomes" id="UP000567179"/>
    </source>
</evidence>
<evidence type="ECO:0000313" key="1">
    <source>
        <dbReference type="EMBL" id="KAF5321662.1"/>
    </source>
</evidence>
<reference evidence="1 2" key="1">
    <citation type="journal article" date="2020" name="ISME J.">
        <title>Uncovering the hidden diversity of litter-decomposition mechanisms in mushroom-forming fungi.</title>
        <authorList>
            <person name="Floudas D."/>
            <person name="Bentzer J."/>
            <person name="Ahren D."/>
            <person name="Johansson T."/>
            <person name="Persson P."/>
            <person name="Tunlid A."/>
        </authorList>
    </citation>
    <scope>NUCLEOTIDE SEQUENCE [LARGE SCALE GENOMIC DNA]</scope>
    <source>
        <strain evidence="1 2">CBS 101986</strain>
    </source>
</reference>